<evidence type="ECO:0000259" key="3">
    <source>
        <dbReference type="PROSITE" id="PS50908"/>
    </source>
</evidence>
<gene>
    <name evidence="4" type="ORF">PHYBLDRAFT_122243</name>
</gene>
<feature type="region of interest" description="Disordered" evidence="2">
    <location>
        <begin position="206"/>
        <end position="237"/>
    </location>
</feature>
<dbReference type="SMART" id="SM00591">
    <property type="entry name" value="RWD"/>
    <property type="match status" value="1"/>
</dbReference>
<dbReference type="PANTHER" id="PTHR12292">
    <property type="entry name" value="RWD DOMAIN-CONTAINING PROTEIN"/>
    <property type="match status" value="1"/>
</dbReference>
<dbReference type="PROSITE" id="PS50908">
    <property type="entry name" value="RWD"/>
    <property type="match status" value="1"/>
</dbReference>
<dbReference type="AlphaFoldDB" id="A0A162UZA2"/>
<dbReference type="EMBL" id="KV440973">
    <property type="protein sequence ID" value="OAD78963.1"/>
    <property type="molecule type" value="Genomic_DNA"/>
</dbReference>
<feature type="compositionally biased region" description="Basic and acidic residues" evidence="2">
    <location>
        <begin position="211"/>
        <end position="220"/>
    </location>
</feature>
<dbReference type="InterPro" id="IPR016135">
    <property type="entry name" value="UBQ-conjugating_enzyme/RWD"/>
</dbReference>
<dbReference type="GeneID" id="28989765"/>
<dbReference type="CDD" id="cd23823">
    <property type="entry name" value="RWD_GCN2"/>
    <property type="match status" value="1"/>
</dbReference>
<feature type="domain" description="RWD" evidence="3">
    <location>
        <begin position="10"/>
        <end position="113"/>
    </location>
</feature>
<dbReference type="Proteomes" id="UP000077315">
    <property type="component" value="Unassembled WGS sequence"/>
</dbReference>
<dbReference type="InParanoid" id="A0A162UZA2"/>
<dbReference type="InterPro" id="IPR040213">
    <property type="entry name" value="GIR2-like"/>
</dbReference>
<evidence type="ECO:0000256" key="1">
    <source>
        <dbReference type="SAM" id="Coils"/>
    </source>
</evidence>
<dbReference type="Pfam" id="PF16543">
    <property type="entry name" value="DFRP_C"/>
    <property type="match status" value="1"/>
</dbReference>
<dbReference type="FunCoup" id="A0A162UZA2">
    <property type="interactions" value="235"/>
</dbReference>
<name>A0A162UZA2_PHYB8</name>
<dbReference type="STRING" id="763407.A0A162UZA2"/>
<dbReference type="FunFam" id="3.10.110.10:FF:000050">
    <property type="entry name" value="eIF-2-alpha kinase GCN2"/>
    <property type="match status" value="1"/>
</dbReference>
<dbReference type="InterPro" id="IPR032378">
    <property type="entry name" value="ZC3H15/TMA46_C"/>
</dbReference>
<dbReference type="RefSeq" id="XP_018297003.1">
    <property type="nucleotide sequence ID" value="XM_018428859.1"/>
</dbReference>
<protein>
    <recommendedName>
        <fullName evidence="3">RWD domain-containing protein</fullName>
    </recommendedName>
</protein>
<accession>A0A162UZA2</accession>
<organism evidence="4 5">
    <name type="scientific">Phycomyces blakesleeanus (strain ATCC 8743b / DSM 1359 / FGSC 10004 / NBRC 33097 / NRRL 1555)</name>
    <dbReference type="NCBI Taxonomy" id="763407"/>
    <lineage>
        <taxon>Eukaryota</taxon>
        <taxon>Fungi</taxon>
        <taxon>Fungi incertae sedis</taxon>
        <taxon>Mucoromycota</taxon>
        <taxon>Mucoromycotina</taxon>
        <taxon>Mucoromycetes</taxon>
        <taxon>Mucorales</taxon>
        <taxon>Phycomycetaceae</taxon>
        <taxon>Phycomyces</taxon>
    </lineage>
</organism>
<dbReference type="Pfam" id="PF05773">
    <property type="entry name" value="RWD"/>
    <property type="match status" value="1"/>
</dbReference>
<feature type="coiled-coil region" evidence="1">
    <location>
        <begin position="107"/>
        <end position="183"/>
    </location>
</feature>
<dbReference type="InterPro" id="IPR006575">
    <property type="entry name" value="RWD_dom"/>
</dbReference>
<dbReference type="GO" id="GO:0051246">
    <property type="term" value="P:regulation of protein metabolic process"/>
    <property type="evidence" value="ECO:0007669"/>
    <property type="project" value="UniProtKB-ARBA"/>
</dbReference>
<evidence type="ECO:0000313" key="4">
    <source>
        <dbReference type="EMBL" id="OAD78963.1"/>
    </source>
</evidence>
<dbReference type="GO" id="GO:0009893">
    <property type="term" value="P:positive regulation of metabolic process"/>
    <property type="evidence" value="ECO:0007669"/>
    <property type="project" value="UniProtKB-ARBA"/>
</dbReference>
<dbReference type="OrthoDB" id="277175at2759"/>
<evidence type="ECO:0000313" key="5">
    <source>
        <dbReference type="Proteomes" id="UP000077315"/>
    </source>
</evidence>
<sequence>MTDYIEEQQNELEALESIYPEEFEAISEKEFRITIQPDEEDEETACTVVLHVKYTPKYPDELPEYNIEVVDGELPESYVERIDLALKEAGEDSLGMAMIFTLASIIKEELNQIVLDAQRVRDEVEEERKRKEEEIEQAKFRGTKLTVERFMAWKAEFDKEMEAKEDKEKIARMKELKNRLNGRQLFEQDKSLALSDAKYMDEGDVSVDVSQFDKEERNHSEDEDDTNAVWRQLSKED</sequence>
<dbReference type="SUPFAM" id="SSF54495">
    <property type="entry name" value="UBC-like"/>
    <property type="match status" value="1"/>
</dbReference>
<keyword evidence="5" id="KW-1185">Reference proteome</keyword>
<proteinExistence type="predicted"/>
<keyword evidence="1" id="KW-0175">Coiled coil</keyword>
<reference evidence="5" key="1">
    <citation type="submission" date="2015-06" db="EMBL/GenBank/DDBJ databases">
        <title>Expansion of signal transduction pathways in fungi by whole-genome duplication.</title>
        <authorList>
            <consortium name="DOE Joint Genome Institute"/>
            <person name="Corrochano L.M."/>
            <person name="Kuo A."/>
            <person name="Marcet-Houben M."/>
            <person name="Polaino S."/>
            <person name="Salamov A."/>
            <person name="Villalobos J.M."/>
            <person name="Alvarez M.I."/>
            <person name="Avalos J."/>
            <person name="Benito E.P."/>
            <person name="Benoit I."/>
            <person name="Burger G."/>
            <person name="Camino L.P."/>
            <person name="Canovas D."/>
            <person name="Cerda-Olmedo E."/>
            <person name="Cheng J.-F."/>
            <person name="Dominguez A."/>
            <person name="Elias M."/>
            <person name="Eslava A.P."/>
            <person name="Glaser F."/>
            <person name="Grimwood J."/>
            <person name="Gutierrez G."/>
            <person name="Heitman J."/>
            <person name="Henrissat B."/>
            <person name="Iturriaga E.A."/>
            <person name="Lang B.F."/>
            <person name="Lavin J.L."/>
            <person name="Lee S."/>
            <person name="Li W."/>
            <person name="Lindquist E."/>
            <person name="Lopez-Garcia S."/>
            <person name="Luque E.M."/>
            <person name="Marcos A.T."/>
            <person name="Martin J."/>
            <person name="McCluskey K."/>
            <person name="Medina H.R."/>
            <person name="Miralles-Duran A."/>
            <person name="Miyazaki A."/>
            <person name="Munoz-Torres E."/>
            <person name="Oguiza J.A."/>
            <person name="Ohm R."/>
            <person name="Olmedo M."/>
            <person name="Orejas M."/>
            <person name="Ortiz-Castellanos L."/>
            <person name="Pisabarro A.G."/>
            <person name="Rodriguez-Romero J."/>
            <person name="Ruiz-Herrera J."/>
            <person name="Ruiz-Vazquez R."/>
            <person name="Sanz C."/>
            <person name="Schackwitz W."/>
            <person name="Schmutz J."/>
            <person name="Shahriari M."/>
            <person name="Shelest E."/>
            <person name="Silva-Franco F."/>
            <person name="Soanes D."/>
            <person name="Syed K."/>
            <person name="Tagua V.G."/>
            <person name="Talbot N.J."/>
            <person name="Thon M."/>
            <person name="De vries R.P."/>
            <person name="Wiebenga A."/>
            <person name="Yadav J.S."/>
            <person name="Braun E.L."/>
            <person name="Baker S."/>
            <person name="Garre V."/>
            <person name="Horwitz B."/>
            <person name="Torres-Martinez S."/>
            <person name="Idnurm A."/>
            <person name="Herrera-Estrella A."/>
            <person name="Gabaldon T."/>
            <person name="Grigoriev I.V."/>
        </authorList>
    </citation>
    <scope>NUCLEOTIDE SEQUENCE [LARGE SCALE GENOMIC DNA]</scope>
    <source>
        <strain evidence="5">NRRL 1555(-)</strain>
    </source>
</reference>
<dbReference type="GO" id="GO:0033554">
    <property type="term" value="P:cellular response to stress"/>
    <property type="evidence" value="ECO:0007669"/>
    <property type="project" value="UniProtKB-ARBA"/>
</dbReference>
<dbReference type="VEuPathDB" id="FungiDB:PHYBLDRAFT_122243"/>
<dbReference type="Gene3D" id="3.10.110.10">
    <property type="entry name" value="Ubiquitin Conjugating Enzyme"/>
    <property type="match status" value="1"/>
</dbReference>
<dbReference type="GO" id="GO:0010468">
    <property type="term" value="P:regulation of gene expression"/>
    <property type="evidence" value="ECO:0007669"/>
    <property type="project" value="UniProtKB-ARBA"/>
</dbReference>
<evidence type="ECO:0000256" key="2">
    <source>
        <dbReference type="SAM" id="MobiDB-lite"/>
    </source>
</evidence>